<sequence>MIFIEELGTFFFFHNTMIPGSQGHAFSCKHETHNLLTLVSYYILSEIMKEGTVLLSQREFIQVSIEINLFFQRIMKEHLFFIETNLQPVEADNIAKAKMLKQQFEQLLADTVYYANGVVSEKAIQSDEIVTPFTLRAEELNAMLTGAKINTQITKDECKLSSGSNRNYQAWLGNVVTNINNRSYSLLRETIAFQKKLLALSLECKIFISLYDEMLEHDTREAEYYLQILSSLQNRVLPRRTLCGELNFWNNIMGEHAQFIDGMLDPTEKALKKTAETSAKSFAKLVEECIRTAENQILQRSFDSTEEIRKFKMSSAEGLLKCRIKSVIPPLLADHVLREANHYLRLLMRMKR</sequence>
<evidence type="ECO:0000313" key="1">
    <source>
        <dbReference type="EMBL" id="TCS74676.1"/>
    </source>
</evidence>
<evidence type="ECO:0000313" key="2">
    <source>
        <dbReference type="Proteomes" id="UP000295726"/>
    </source>
</evidence>
<proteinExistence type="predicted"/>
<dbReference type="SUPFAM" id="SSF158430">
    <property type="entry name" value="Bacillus cereus metalloprotein-like"/>
    <property type="match status" value="2"/>
</dbReference>
<organism evidence="1 2">
    <name type="scientific">Muricomes intestini</name>
    <dbReference type="NCBI Taxonomy" id="1796634"/>
    <lineage>
        <taxon>Bacteria</taxon>
        <taxon>Bacillati</taxon>
        <taxon>Bacillota</taxon>
        <taxon>Clostridia</taxon>
        <taxon>Lachnospirales</taxon>
        <taxon>Lachnospiraceae</taxon>
        <taxon>Muricomes</taxon>
    </lineage>
</organism>
<comment type="caution">
    <text evidence="1">The sequence shown here is derived from an EMBL/GenBank/DDBJ whole genome shotgun (WGS) entry which is preliminary data.</text>
</comment>
<dbReference type="AlphaFoldDB" id="A0A4R3JZQ3"/>
<dbReference type="Proteomes" id="UP000295726">
    <property type="component" value="Unassembled WGS sequence"/>
</dbReference>
<dbReference type="EMBL" id="SLZZ01000036">
    <property type="protein sequence ID" value="TCS74676.1"/>
    <property type="molecule type" value="Genomic_DNA"/>
</dbReference>
<dbReference type="InterPro" id="IPR021328">
    <property type="entry name" value="CotB-like"/>
</dbReference>
<keyword evidence="2" id="KW-1185">Reference proteome</keyword>
<dbReference type="Gene3D" id="1.20.1260.120">
    <property type="entry name" value="Protein of unknown function DUF2935"/>
    <property type="match status" value="1"/>
</dbReference>
<name>A0A4R3JZQ3_9FIRM</name>
<accession>A0A4R3JZQ3</accession>
<reference evidence="1 2" key="1">
    <citation type="submission" date="2019-03" db="EMBL/GenBank/DDBJ databases">
        <title>Genomic Encyclopedia of Type Strains, Phase IV (KMG-IV): sequencing the most valuable type-strain genomes for metagenomic binning, comparative biology and taxonomic classification.</title>
        <authorList>
            <person name="Goeker M."/>
        </authorList>
    </citation>
    <scope>NUCLEOTIDE SEQUENCE [LARGE SCALE GENOMIC DNA]</scope>
    <source>
        <strain evidence="1 2">DSM 29489</strain>
    </source>
</reference>
<dbReference type="Pfam" id="PF11155">
    <property type="entry name" value="DUF2935"/>
    <property type="match status" value="2"/>
</dbReference>
<protein>
    <submittedName>
        <fullName evidence="1">DUF2935 family protein</fullName>
    </submittedName>
</protein>
<gene>
    <name evidence="1" type="ORF">EDD59_13618</name>
</gene>